<keyword evidence="3" id="KW-1185">Reference proteome</keyword>
<evidence type="ECO:0000256" key="1">
    <source>
        <dbReference type="SAM" id="SignalP"/>
    </source>
</evidence>
<dbReference type="PROSITE" id="PS51257">
    <property type="entry name" value="PROKAR_LIPOPROTEIN"/>
    <property type="match status" value="1"/>
</dbReference>
<feature type="signal peptide" evidence="1">
    <location>
        <begin position="1"/>
        <end position="17"/>
    </location>
</feature>
<evidence type="ECO:0000313" key="3">
    <source>
        <dbReference type="Proteomes" id="UP000049455"/>
    </source>
</evidence>
<organism evidence="2 3">
    <name type="scientific">Jannaschia seosinensis</name>
    <dbReference type="NCBI Taxonomy" id="313367"/>
    <lineage>
        <taxon>Bacteria</taxon>
        <taxon>Pseudomonadati</taxon>
        <taxon>Pseudomonadota</taxon>
        <taxon>Alphaproteobacteria</taxon>
        <taxon>Rhodobacterales</taxon>
        <taxon>Roseobacteraceae</taxon>
        <taxon>Jannaschia</taxon>
    </lineage>
</organism>
<evidence type="ECO:0008006" key="4">
    <source>
        <dbReference type="Google" id="ProtNLM"/>
    </source>
</evidence>
<protein>
    <recommendedName>
        <fullName evidence="4">YMGG-like Gly-zipper domain-containing protein</fullName>
    </recommendedName>
</protein>
<dbReference type="STRING" id="313367.JSE7799_02086"/>
<dbReference type="Proteomes" id="UP000049455">
    <property type="component" value="Unassembled WGS sequence"/>
</dbReference>
<accession>A0A0M7BAF5</accession>
<feature type="chain" id="PRO_5005809935" description="YMGG-like Gly-zipper domain-containing protein" evidence="1">
    <location>
        <begin position="18"/>
        <end position="64"/>
    </location>
</feature>
<sequence length="64" mass="5993">MSRTFIIPALALVGALAACNQGSDLERAAVGGAVGCAAGEVLSDGNCIAGGAIGATAGAIANDF</sequence>
<name>A0A0M7BAF5_9RHOB</name>
<keyword evidence="1" id="KW-0732">Signal</keyword>
<reference evidence="2 3" key="1">
    <citation type="submission" date="2015-09" db="EMBL/GenBank/DDBJ databases">
        <authorList>
            <person name="Jackson K.R."/>
            <person name="Lunt B.L."/>
            <person name="Fisher J.N.B."/>
            <person name="Gardner A.V."/>
            <person name="Bailey M.E."/>
            <person name="Deus L.M."/>
            <person name="Earl A.S."/>
            <person name="Gibby P.D."/>
            <person name="Hartmann K.A."/>
            <person name="Liu J.E."/>
            <person name="Manci A.M."/>
            <person name="Nielsen D.A."/>
            <person name="Solomon M.B."/>
            <person name="Breakwell D.P."/>
            <person name="Burnett S.H."/>
            <person name="Grose J.H."/>
        </authorList>
    </citation>
    <scope>NUCLEOTIDE SEQUENCE [LARGE SCALE GENOMIC DNA]</scope>
    <source>
        <strain evidence="2 3">CECT 7799</strain>
    </source>
</reference>
<evidence type="ECO:0000313" key="2">
    <source>
        <dbReference type="EMBL" id="CUH39361.1"/>
    </source>
</evidence>
<proteinExistence type="predicted"/>
<dbReference type="AlphaFoldDB" id="A0A0M7BAF5"/>
<gene>
    <name evidence="2" type="ORF">JSE7799_02086</name>
</gene>
<dbReference type="RefSeq" id="WP_055663558.1">
    <property type="nucleotide sequence ID" value="NZ_CYPR01000139.1"/>
</dbReference>
<dbReference type="EMBL" id="CYPR01000139">
    <property type="protein sequence ID" value="CUH39361.1"/>
    <property type="molecule type" value="Genomic_DNA"/>
</dbReference>